<dbReference type="GO" id="GO:0005737">
    <property type="term" value="C:cytoplasm"/>
    <property type="evidence" value="ECO:0007669"/>
    <property type="project" value="TreeGrafter"/>
</dbReference>
<dbReference type="Gene3D" id="3.40.525.10">
    <property type="entry name" value="CRAL-TRIO lipid binding domain"/>
    <property type="match status" value="4"/>
</dbReference>
<proteinExistence type="predicted"/>
<feature type="signal peptide" evidence="1">
    <location>
        <begin position="1"/>
        <end position="22"/>
    </location>
</feature>
<gene>
    <name evidence="3" type="ORF">Ocin01_04312</name>
</gene>
<dbReference type="PANTHER" id="PTHR23324:SF83">
    <property type="entry name" value="SEC14-LIKE PROTEIN 2"/>
    <property type="match status" value="1"/>
</dbReference>
<dbReference type="Proteomes" id="UP000094527">
    <property type="component" value="Unassembled WGS sequence"/>
</dbReference>
<sequence>MSPIATLVLSLLSCIYITGVFSLSFEEDTRITASQADILGKFRNRVKPILQHKYMEENIYLVRWLRARQFDLDRAEKMLRQHLKWRLDNNIDNIGNEDWEFFETEYPINQQGFDREGRPLVQFNLGQWNLRKAAVTGRMTQLIRWTMKFFEDGTKRVRKQQDEGKNVTQFTPVVGMDGFSPLTHTCDKWSQDHTSSVLVSRMCPQSLTAFGVLVCCYIIGVASVSFDDDTSLTAKQAEILEEFRQRVKSILPHKYMEESIYLFNLDRAEEMLRKNLKWRSDNNIDEIDNEDWQLFETEYPINQEGFDKQGRPLVQIHHGEWNIRKAAVSGQLDRLIRWTYKYFEDGSKRVRKLQQEGKNVTQFSVVTNIEGINPVTYTCPICMPYHFAIVNGFEDYFNGNVHKFHAVQVSISPQIYNKMGPVTLTIFSVLICFYTTGVVSVSFEEDTRLTASQAETLAKFQQRVKPILPHKYMEDSIYLVRFLRARQFDLDRAEEMLRKNLKWRSDNKIDDIDNEDWDLFESEYPVNQNGFDKQGRPLVQVPMGEWNIRRAAVTGRMDRLIRWVHKFFEDGAKRVRNLQSNGKNVTQFTILLNLEGFSPVTTACPICMPFFFSIIRSFEENYNGNVDKFHTVQVIEVGRVLIRLVWPVISENTRKTIVTWGTNRNEWRTGLLKEIDDNQLTQMSLSNAPLVLSVMLACFYITAVVSISFEEDTRLTIDQAEILAKFRKRVQPILSRKYMEESIYLVRWLRARQFDINRAEEMLRQHLKWRTDNNLDNIENEDWQLFETEYPINQEGFDKQGRPLVQVNFGEWNLRKAAITGRMNKLIRWTYKFFEDASKRVREQQTEGKNVTQFTAVMGLDGFSPLTHTCALCMRYYFTLLNVYEEQYNGNIDKTHALGVIEPVRVVIRLVLPLLSENTKQGMVFWGTNRDEWKAGLKRDIEGSQLIQTFGGTLDATNSL</sequence>
<dbReference type="Pfam" id="PF03765">
    <property type="entry name" value="CRAL_TRIO_N"/>
    <property type="match status" value="1"/>
</dbReference>
<feature type="chain" id="PRO_5008905303" evidence="1">
    <location>
        <begin position="23"/>
        <end position="960"/>
    </location>
</feature>
<organism evidence="3 4">
    <name type="scientific">Orchesella cincta</name>
    <name type="common">Springtail</name>
    <name type="synonym">Podura cincta</name>
    <dbReference type="NCBI Taxonomy" id="48709"/>
    <lineage>
        <taxon>Eukaryota</taxon>
        <taxon>Metazoa</taxon>
        <taxon>Ecdysozoa</taxon>
        <taxon>Arthropoda</taxon>
        <taxon>Hexapoda</taxon>
        <taxon>Collembola</taxon>
        <taxon>Entomobryomorpha</taxon>
        <taxon>Entomobryoidea</taxon>
        <taxon>Orchesellidae</taxon>
        <taxon>Orchesellinae</taxon>
        <taxon>Orchesella</taxon>
    </lineage>
</organism>
<feature type="domain" description="CRAL-TRIO" evidence="2">
    <location>
        <begin position="782"/>
        <end position="958"/>
    </location>
</feature>
<dbReference type="InterPro" id="IPR036865">
    <property type="entry name" value="CRAL-TRIO_dom_sf"/>
</dbReference>
<dbReference type="SUPFAM" id="SSF46938">
    <property type="entry name" value="CRAL/TRIO N-terminal domain"/>
    <property type="match status" value="4"/>
</dbReference>
<dbReference type="EMBL" id="LJIJ01000114">
    <property type="protein sequence ID" value="ODN02368.1"/>
    <property type="molecule type" value="Genomic_DNA"/>
</dbReference>
<evidence type="ECO:0000313" key="4">
    <source>
        <dbReference type="Proteomes" id="UP000094527"/>
    </source>
</evidence>
<dbReference type="SUPFAM" id="SSF52087">
    <property type="entry name" value="CRAL/TRIO domain"/>
    <property type="match status" value="4"/>
</dbReference>
<accession>A0A1D2NAT7</accession>
<keyword evidence="4" id="KW-1185">Reference proteome</keyword>
<dbReference type="InterPro" id="IPR051064">
    <property type="entry name" value="SEC14/CRAL-TRIO_domain"/>
</dbReference>
<feature type="domain" description="CRAL-TRIO" evidence="2">
    <location>
        <begin position="516"/>
        <end position="692"/>
    </location>
</feature>
<dbReference type="CDD" id="cd00170">
    <property type="entry name" value="SEC14"/>
    <property type="match status" value="2"/>
</dbReference>
<dbReference type="InterPro" id="IPR036273">
    <property type="entry name" value="CRAL/TRIO_N_dom_sf"/>
</dbReference>
<dbReference type="STRING" id="48709.A0A1D2NAT7"/>
<dbReference type="Pfam" id="PF00650">
    <property type="entry name" value="CRAL_TRIO"/>
    <property type="match status" value="2"/>
</dbReference>
<keyword evidence="1" id="KW-0732">Signal</keyword>
<protein>
    <submittedName>
        <fullName evidence="3">SEC14-like protein 2</fullName>
    </submittedName>
</protein>
<reference evidence="3 4" key="1">
    <citation type="journal article" date="2016" name="Genome Biol. Evol.">
        <title>Gene Family Evolution Reflects Adaptation to Soil Environmental Stressors in the Genome of the Collembolan Orchesella cincta.</title>
        <authorList>
            <person name="Faddeeva-Vakhrusheva A."/>
            <person name="Derks M.F."/>
            <person name="Anvar S.Y."/>
            <person name="Agamennone V."/>
            <person name="Suring W."/>
            <person name="Smit S."/>
            <person name="van Straalen N.M."/>
            <person name="Roelofs D."/>
        </authorList>
    </citation>
    <scope>NUCLEOTIDE SEQUENCE [LARGE SCALE GENOMIC DNA]</scope>
    <source>
        <tissue evidence="3">Mixed pool</tissue>
    </source>
</reference>
<dbReference type="SMART" id="SM01100">
    <property type="entry name" value="CRAL_TRIO_N"/>
    <property type="match status" value="3"/>
</dbReference>
<dbReference type="PROSITE" id="PS50191">
    <property type="entry name" value="CRAL_TRIO"/>
    <property type="match status" value="2"/>
</dbReference>
<comment type="caution">
    <text evidence="3">The sequence shown here is derived from an EMBL/GenBank/DDBJ whole genome shotgun (WGS) entry which is preliminary data.</text>
</comment>
<dbReference type="AlphaFoldDB" id="A0A1D2NAT7"/>
<evidence type="ECO:0000256" key="1">
    <source>
        <dbReference type="SAM" id="SignalP"/>
    </source>
</evidence>
<dbReference type="InterPro" id="IPR001251">
    <property type="entry name" value="CRAL-TRIO_dom"/>
</dbReference>
<evidence type="ECO:0000313" key="3">
    <source>
        <dbReference type="EMBL" id="ODN02368.1"/>
    </source>
</evidence>
<dbReference type="PANTHER" id="PTHR23324">
    <property type="entry name" value="SEC14 RELATED PROTEIN"/>
    <property type="match status" value="1"/>
</dbReference>
<dbReference type="SMART" id="SM00516">
    <property type="entry name" value="SEC14"/>
    <property type="match status" value="2"/>
</dbReference>
<dbReference type="InterPro" id="IPR011074">
    <property type="entry name" value="CRAL/TRIO_N_dom"/>
</dbReference>
<evidence type="ECO:0000259" key="2">
    <source>
        <dbReference type="PROSITE" id="PS50191"/>
    </source>
</evidence>
<name>A0A1D2NAT7_ORCCI</name>